<keyword evidence="2" id="KW-1185">Reference proteome</keyword>
<dbReference type="Proteomes" id="UP000325315">
    <property type="component" value="Unassembled WGS sequence"/>
</dbReference>
<protein>
    <submittedName>
        <fullName evidence="1">Reverse transcriptase</fullName>
    </submittedName>
</protein>
<gene>
    <name evidence="1" type="ORF">EPI10_018040</name>
</gene>
<evidence type="ECO:0000313" key="2">
    <source>
        <dbReference type="Proteomes" id="UP000325315"/>
    </source>
</evidence>
<name>A0A5B6UAD5_9ROSI</name>
<sequence length="437" mass="49689">MTSAVVTIDNLCETEQEIHARMKDDSGSWIKDKKGIEDLIQSYFMNLFKSSNLESSLTVTPTDFVWPHISSDRANNLLSQISDVEITKATWSFKPRKAPGLDGLHPLFFQRCWPKVKLNVCNMEKETFRKGILEEGNNNTLITLIPKCQGAFSISQFRPISLCNTVYKIITKIMVARIQSILQTIILHVQGSVFPRRQTTDVIIVQEILRSLKKNEKQEVDSRTTRTIKCEKDKLWAKTLLSKYTPNGGVVRFKKDLSLTSSSLWKVSPFIEKGLRHDASLMDKLCWGPSKNGSFTLAIAYDLTNGFLEKSHDINRDLWQTIWKLKLPPKLKLFLWKCGNRIIPTRAMCPAEGTRSISFANTLLRPLTPTSISHTFRERNKCAEALALMGAILNQLLTRIVISSRIIFFISNHPSIIVMSILEAEARGTVTYRTLIL</sequence>
<dbReference type="PANTHER" id="PTHR31635:SF196">
    <property type="entry name" value="REVERSE TRANSCRIPTASE DOMAIN-CONTAINING PROTEIN-RELATED"/>
    <property type="match status" value="1"/>
</dbReference>
<dbReference type="PANTHER" id="PTHR31635">
    <property type="entry name" value="REVERSE TRANSCRIPTASE DOMAIN-CONTAINING PROTEIN-RELATED"/>
    <property type="match status" value="1"/>
</dbReference>
<dbReference type="GO" id="GO:0003964">
    <property type="term" value="F:RNA-directed DNA polymerase activity"/>
    <property type="evidence" value="ECO:0007669"/>
    <property type="project" value="UniProtKB-KW"/>
</dbReference>
<dbReference type="AlphaFoldDB" id="A0A5B6UAD5"/>
<reference evidence="1" key="1">
    <citation type="submission" date="2019-08" db="EMBL/GenBank/DDBJ databases">
        <authorList>
            <person name="Liu F."/>
        </authorList>
    </citation>
    <scope>NUCLEOTIDE SEQUENCE [LARGE SCALE GENOMIC DNA]</scope>
    <source>
        <strain evidence="1">PA1801</strain>
        <tissue evidence="1">Leaf</tissue>
    </source>
</reference>
<keyword evidence="1" id="KW-0695">RNA-directed DNA polymerase</keyword>
<organism evidence="1 2">
    <name type="scientific">Gossypium australe</name>
    <dbReference type="NCBI Taxonomy" id="47621"/>
    <lineage>
        <taxon>Eukaryota</taxon>
        <taxon>Viridiplantae</taxon>
        <taxon>Streptophyta</taxon>
        <taxon>Embryophyta</taxon>
        <taxon>Tracheophyta</taxon>
        <taxon>Spermatophyta</taxon>
        <taxon>Magnoliopsida</taxon>
        <taxon>eudicotyledons</taxon>
        <taxon>Gunneridae</taxon>
        <taxon>Pentapetalae</taxon>
        <taxon>rosids</taxon>
        <taxon>malvids</taxon>
        <taxon>Malvales</taxon>
        <taxon>Malvaceae</taxon>
        <taxon>Malvoideae</taxon>
        <taxon>Gossypium</taxon>
    </lineage>
</organism>
<evidence type="ECO:0000313" key="1">
    <source>
        <dbReference type="EMBL" id="KAA3454961.1"/>
    </source>
</evidence>
<comment type="caution">
    <text evidence="1">The sequence shown here is derived from an EMBL/GenBank/DDBJ whole genome shotgun (WGS) entry which is preliminary data.</text>
</comment>
<keyword evidence="1" id="KW-0548">Nucleotidyltransferase</keyword>
<dbReference type="OrthoDB" id="445826at2759"/>
<dbReference type="EMBL" id="SMMG02000012">
    <property type="protein sequence ID" value="KAA3454961.1"/>
    <property type="molecule type" value="Genomic_DNA"/>
</dbReference>
<accession>A0A5B6UAD5</accession>
<proteinExistence type="predicted"/>
<keyword evidence="1" id="KW-0808">Transferase</keyword>